<dbReference type="PANTHER" id="PTHR21228:SF40">
    <property type="entry name" value="LD45607P"/>
    <property type="match status" value="1"/>
</dbReference>
<dbReference type="GO" id="GO:0000963">
    <property type="term" value="P:mitochondrial RNA processing"/>
    <property type="evidence" value="ECO:0007669"/>
    <property type="project" value="TreeGrafter"/>
</dbReference>
<dbReference type="OrthoDB" id="551357at2759"/>
<reference evidence="2 3" key="1">
    <citation type="submission" date="2017-08" db="EMBL/GenBank/DDBJ databases">
        <title>Acidophilic green algal genome provides insights into adaptation to an acidic environment.</title>
        <authorList>
            <person name="Hirooka S."/>
            <person name="Hirose Y."/>
            <person name="Kanesaki Y."/>
            <person name="Higuchi S."/>
            <person name="Fujiwara T."/>
            <person name="Onuma R."/>
            <person name="Era A."/>
            <person name="Ohbayashi R."/>
            <person name="Uzuka A."/>
            <person name="Nozaki H."/>
            <person name="Yoshikawa H."/>
            <person name="Miyagishima S.Y."/>
        </authorList>
    </citation>
    <scope>NUCLEOTIDE SEQUENCE [LARGE SCALE GENOMIC DNA]</scope>
    <source>
        <strain evidence="2 3">NIES-2499</strain>
    </source>
</reference>
<comment type="caution">
    <text evidence="2">The sequence shown here is derived from an EMBL/GenBank/DDBJ whole genome shotgun (WGS) entry which is preliminary data.</text>
</comment>
<evidence type="ECO:0000313" key="3">
    <source>
        <dbReference type="Proteomes" id="UP000232323"/>
    </source>
</evidence>
<dbReference type="GO" id="GO:1901259">
    <property type="term" value="P:chloroplast rRNA processing"/>
    <property type="evidence" value="ECO:0007669"/>
    <property type="project" value="TreeGrafter"/>
</dbReference>
<keyword evidence="3" id="KW-1185">Reference proteome</keyword>
<dbReference type="PANTHER" id="PTHR21228">
    <property type="entry name" value="FAST LEU-RICH DOMAIN-CONTAINING"/>
    <property type="match status" value="1"/>
</dbReference>
<organism evidence="2 3">
    <name type="scientific">Chlamydomonas eustigma</name>
    <dbReference type="NCBI Taxonomy" id="1157962"/>
    <lineage>
        <taxon>Eukaryota</taxon>
        <taxon>Viridiplantae</taxon>
        <taxon>Chlorophyta</taxon>
        <taxon>core chlorophytes</taxon>
        <taxon>Chlorophyceae</taxon>
        <taxon>CS clade</taxon>
        <taxon>Chlamydomonadales</taxon>
        <taxon>Chlamydomonadaceae</taxon>
        <taxon>Chlamydomonas</taxon>
    </lineage>
</organism>
<protein>
    <recommendedName>
        <fullName evidence="4">FAST kinase leucine-rich domain-containing protein</fullName>
    </recommendedName>
</protein>
<dbReference type="GO" id="GO:0044528">
    <property type="term" value="P:regulation of mitochondrial mRNA stability"/>
    <property type="evidence" value="ECO:0007669"/>
    <property type="project" value="TreeGrafter"/>
</dbReference>
<dbReference type="GO" id="GO:0005759">
    <property type="term" value="C:mitochondrial matrix"/>
    <property type="evidence" value="ECO:0007669"/>
    <property type="project" value="TreeGrafter"/>
</dbReference>
<name>A0A250WQE0_9CHLO</name>
<feature type="region of interest" description="Disordered" evidence="1">
    <location>
        <begin position="40"/>
        <end position="61"/>
    </location>
</feature>
<dbReference type="GO" id="GO:0003723">
    <property type="term" value="F:RNA binding"/>
    <property type="evidence" value="ECO:0007669"/>
    <property type="project" value="TreeGrafter"/>
</dbReference>
<accession>A0A250WQE0</accession>
<dbReference type="GO" id="GO:0035770">
    <property type="term" value="C:ribonucleoprotein granule"/>
    <property type="evidence" value="ECO:0007669"/>
    <property type="project" value="TreeGrafter"/>
</dbReference>
<dbReference type="InterPro" id="IPR050870">
    <property type="entry name" value="FAST_kinase"/>
</dbReference>
<dbReference type="EMBL" id="BEGY01000002">
    <property type="protein sequence ID" value="GAX73033.1"/>
    <property type="molecule type" value="Genomic_DNA"/>
</dbReference>
<feature type="region of interest" description="Disordered" evidence="1">
    <location>
        <begin position="268"/>
        <end position="294"/>
    </location>
</feature>
<evidence type="ECO:0008006" key="4">
    <source>
        <dbReference type="Google" id="ProtNLM"/>
    </source>
</evidence>
<dbReference type="Proteomes" id="UP000232323">
    <property type="component" value="Unassembled WGS sequence"/>
</dbReference>
<gene>
    <name evidence="2" type="ORF">CEUSTIGMA_g485.t1</name>
</gene>
<dbReference type="AlphaFoldDB" id="A0A250WQE0"/>
<proteinExistence type="predicted"/>
<sequence length="596" mass="66235">MQCKHVKYFLGANTKTNQFPKDPSNIRHVYSIVCKRPCTNPNKSDKQNSTERYSNAFPLPSFDSPEKEQLQELVFLEKFESKLANDVSVARLIKKASQGKNPLDTQEGNGDIKLVQSIKRSETLHELSSVLQPFLSNLGMVPTTAALVRLAKLVSRTRTCGLTSTDSTVVLSTFNALLIRLRGNMSDLDAQGVCNVIWSLSKLYAMPTISFIDAADLRLLLAQLLDQAVSLVLDMNGQNMSNLLYAVACLNETNVLAGNRQQAVLAQPTDQQYKSVKQHRGPSPSGAGRQQRADFTTSIKAATENEEDEWKQRRSKTAGSFDKDMPFLYRTLVPATLIQPLLQGSAPKLYMYKGQALSNIAWALARLGCRPTTAWQLAFLEHTARRMWELQPLEVANLTWALLRLGMRPEKEWEERLLTVTLSTMARYSYRDLANLSWSLANLGVRPSDAWIQVLCDCTALPEVAEQADASAVVGLLYALSTWRASAVSEPFCYSMFQISASQEQLPRYTAPQLCDLVRSMARLKLQPPVAWTSVLIYCLHNKLGPYLSASDLRGGSSISTNSQHVGFEGGINASYLSPKLRLQLKASLKSLNITC</sequence>
<evidence type="ECO:0000256" key="1">
    <source>
        <dbReference type="SAM" id="MobiDB-lite"/>
    </source>
</evidence>
<evidence type="ECO:0000313" key="2">
    <source>
        <dbReference type="EMBL" id="GAX73033.1"/>
    </source>
</evidence>
<dbReference type="STRING" id="1157962.A0A250WQE0"/>
<dbReference type="GO" id="GO:0009507">
    <property type="term" value="C:chloroplast"/>
    <property type="evidence" value="ECO:0007669"/>
    <property type="project" value="GOC"/>
</dbReference>